<evidence type="ECO:0000313" key="3">
    <source>
        <dbReference type="Proteomes" id="UP000504608"/>
    </source>
</evidence>
<accession>A0A6J1HXP1</accession>
<evidence type="ECO:0000256" key="2">
    <source>
        <dbReference type="SAM" id="SignalP"/>
    </source>
</evidence>
<keyword evidence="1" id="KW-1133">Transmembrane helix</keyword>
<keyword evidence="1" id="KW-0812">Transmembrane</keyword>
<dbReference type="AlphaFoldDB" id="A0A6J1HXP1"/>
<dbReference type="SUPFAM" id="SSF52058">
    <property type="entry name" value="L domain-like"/>
    <property type="match status" value="1"/>
</dbReference>
<reference evidence="4" key="1">
    <citation type="submission" date="2025-08" db="UniProtKB">
        <authorList>
            <consortium name="RefSeq"/>
        </authorList>
    </citation>
    <scope>IDENTIFICATION</scope>
    <source>
        <tissue evidence="4">Young leaves</tissue>
    </source>
</reference>
<feature type="transmembrane region" description="Helical" evidence="1">
    <location>
        <begin position="50"/>
        <end position="73"/>
    </location>
</feature>
<keyword evidence="2" id="KW-0732">Signal</keyword>
<dbReference type="OrthoDB" id="1605473at2759"/>
<sequence>MAWRLSLPAFSVFLILFSLLNDSVLCKTLKRDVKALNEITASLGWRVVYSWVGEMIRVAMVIFLLGLVSLVLLKEITEWLLNCMIGYCLYDAFPTAVTNLLDLTTLFLDYNQFSGRIPDDFYKHPLLKEMFIVSNACWQQVKPIGVHKALEVSDAEFLV</sequence>
<dbReference type="KEGG" id="cmax:111467583"/>
<proteinExistence type="predicted"/>
<gene>
    <name evidence="4" type="primary">LOC111467583</name>
</gene>
<keyword evidence="1" id="KW-0472">Membrane</keyword>
<name>A0A6J1HXP1_CUCMA</name>
<dbReference type="Proteomes" id="UP000504608">
    <property type="component" value="Unplaced"/>
</dbReference>
<protein>
    <submittedName>
        <fullName evidence="4">Uncharacterized protein LOC111467583</fullName>
    </submittedName>
</protein>
<keyword evidence="3" id="KW-1185">Reference proteome</keyword>
<evidence type="ECO:0000313" key="4">
    <source>
        <dbReference type="RefSeq" id="XP_022968318.1"/>
    </source>
</evidence>
<feature type="chain" id="PRO_5027120730" evidence="2">
    <location>
        <begin position="27"/>
        <end position="159"/>
    </location>
</feature>
<organism evidence="3 4">
    <name type="scientific">Cucurbita maxima</name>
    <name type="common">Pumpkin</name>
    <name type="synonym">Winter squash</name>
    <dbReference type="NCBI Taxonomy" id="3661"/>
    <lineage>
        <taxon>Eukaryota</taxon>
        <taxon>Viridiplantae</taxon>
        <taxon>Streptophyta</taxon>
        <taxon>Embryophyta</taxon>
        <taxon>Tracheophyta</taxon>
        <taxon>Spermatophyta</taxon>
        <taxon>Magnoliopsida</taxon>
        <taxon>eudicotyledons</taxon>
        <taxon>Gunneridae</taxon>
        <taxon>Pentapetalae</taxon>
        <taxon>rosids</taxon>
        <taxon>fabids</taxon>
        <taxon>Cucurbitales</taxon>
        <taxon>Cucurbitaceae</taxon>
        <taxon>Cucurbiteae</taxon>
        <taxon>Cucurbita</taxon>
    </lineage>
</organism>
<dbReference type="RefSeq" id="XP_022968318.1">
    <property type="nucleotide sequence ID" value="XM_023112550.1"/>
</dbReference>
<feature type="signal peptide" evidence="2">
    <location>
        <begin position="1"/>
        <end position="26"/>
    </location>
</feature>
<dbReference type="GeneID" id="111467583"/>
<evidence type="ECO:0000256" key="1">
    <source>
        <dbReference type="SAM" id="Phobius"/>
    </source>
</evidence>